<evidence type="ECO:0000256" key="5">
    <source>
        <dbReference type="ARBA" id="ARBA00023136"/>
    </source>
</evidence>
<comment type="similarity">
    <text evidence="7 10">Belongs to the fluoride channel Fluc/FEX (TC 1.A.43) family.</text>
</comment>
<comment type="function">
    <text evidence="9 10">Fluoride-specific ion channel. Important for reducing fluoride concentration in the cell, thus reducing its toxicity.</text>
</comment>
<sequence length="148" mass="16379">MALASMFSNPIWRTPMAIGLGAIVGAISRYGVVTVCQSQWGLGFPWGTFIVNVSGCYVMGFVVVFFLNEAIRIHPDVYVMMTTGFLGSYTTFSSYELDTFVLWQDQNGQIALFYWIISAALGIIGLRLGERTAERFLPPLLPPDLPPD</sequence>
<evidence type="ECO:0000256" key="8">
    <source>
        <dbReference type="ARBA" id="ARBA00035585"/>
    </source>
</evidence>
<organism evidence="11 12">
    <name type="scientific">Pseudocalidococcus azoricus BACA0444</name>
    <dbReference type="NCBI Taxonomy" id="2918990"/>
    <lineage>
        <taxon>Bacteria</taxon>
        <taxon>Bacillati</taxon>
        <taxon>Cyanobacteriota</taxon>
        <taxon>Cyanophyceae</taxon>
        <taxon>Acaryochloridales</taxon>
        <taxon>Thermosynechococcaceae</taxon>
        <taxon>Pseudocalidococcus</taxon>
        <taxon>Pseudocalidococcus azoricus</taxon>
    </lineage>
</organism>
<comment type="catalytic activity">
    <reaction evidence="8">
        <text>fluoride(in) = fluoride(out)</text>
        <dbReference type="Rhea" id="RHEA:76159"/>
        <dbReference type="ChEBI" id="CHEBI:17051"/>
    </reaction>
    <physiologicalReaction direction="left-to-right" evidence="8">
        <dbReference type="Rhea" id="RHEA:76160"/>
    </physiologicalReaction>
</comment>
<keyword evidence="3 10" id="KW-0812">Transmembrane</keyword>
<dbReference type="GO" id="GO:0005886">
    <property type="term" value="C:plasma membrane"/>
    <property type="evidence" value="ECO:0007669"/>
    <property type="project" value="UniProtKB-SubCell"/>
</dbReference>
<comment type="subcellular location">
    <subcellularLocation>
        <location evidence="1 10">Cell membrane</location>
        <topology evidence="1 10">Multi-pass membrane protein</topology>
    </subcellularLocation>
</comment>
<reference evidence="12" key="1">
    <citation type="submission" date="2023-07" db="EMBL/GenBank/DDBJ databases">
        <authorList>
            <person name="Luz R."/>
            <person name="Cordeiro R."/>
            <person name="Fonseca A."/>
            <person name="Goncalves V."/>
        </authorList>
    </citation>
    <scope>NUCLEOTIDE SEQUENCE [LARGE SCALE GENOMIC DNA]</scope>
    <source>
        <strain evidence="12">BACA0444</strain>
    </source>
</reference>
<dbReference type="HAMAP" id="MF_00454">
    <property type="entry name" value="FluC"/>
    <property type="match status" value="1"/>
</dbReference>
<comment type="activity regulation">
    <text evidence="10">Na(+) is not transported, but it plays an essential structural role and its presence is essential for fluoride channel function.</text>
</comment>
<dbReference type="GO" id="GO:0140114">
    <property type="term" value="P:cellular detoxification of fluoride"/>
    <property type="evidence" value="ECO:0007669"/>
    <property type="project" value="UniProtKB-UniRule"/>
</dbReference>
<comment type="caution">
    <text evidence="11">The sequence shown here is derived from an EMBL/GenBank/DDBJ whole genome shotgun (WGS) entry which is preliminary data.</text>
</comment>
<dbReference type="InterPro" id="IPR003691">
    <property type="entry name" value="FluC"/>
</dbReference>
<dbReference type="GO" id="GO:0062054">
    <property type="term" value="F:fluoride channel activity"/>
    <property type="evidence" value="ECO:0007669"/>
    <property type="project" value="UniProtKB-UniRule"/>
</dbReference>
<proteinExistence type="inferred from homology"/>
<keyword evidence="4 10" id="KW-1133">Transmembrane helix</keyword>
<dbReference type="PANTHER" id="PTHR28259">
    <property type="entry name" value="FLUORIDE EXPORT PROTEIN 1-RELATED"/>
    <property type="match status" value="1"/>
</dbReference>
<dbReference type="Proteomes" id="UP001268256">
    <property type="component" value="Unassembled WGS sequence"/>
</dbReference>
<dbReference type="AlphaFoldDB" id="A0AAE4FTQ7"/>
<protein>
    <recommendedName>
        <fullName evidence="10">Fluoride-specific ion channel FluC</fullName>
    </recommendedName>
</protein>
<accession>A0AAE4FTQ7</accession>
<evidence type="ECO:0000256" key="9">
    <source>
        <dbReference type="ARBA" id="ARBA00049940"/>
    </source>
</evidence>
<feature type="transmembrane region" description="Helical" evidence="10">
    <location>
        <begin position="112"/>
        <end position="129"/>
    </location>
</feature>
<feature type="binding site" evidence="10">
    <location>
        <position position="90"/>
    </location>
    <ligand>
        <name>Na(+)</name>
        <dbReference type="ChEBI" id="CHEBI:29101"/>
        <note>structural</note>
    </ligand>
</feature>
<feature type="transmembrane region" description="Helical" evidence="10">
    <location>
        <begin position="12"/>
        <end position="32"/>
    </location>
</feature>
<evidence type="ECO:0000313" key="12">
    <source>
        <dbReference type="Proteomes" id="UP001268256"/>
    </source>
</evidence>
<dbReference type="RefSeq" id="WP_322878423.1">
    <property type="nucleotide sequence ID" value="NZ_JAVMIP010000009.1"/>
</dbReference>
<keyword evidence="5 10" id="KW-0472">Membrane</keyword>
<keyword evidence="2 10" id="KW-1003">Cell membrane</keyword>
<keyword evidence="10" id="KW-0479">Metal-binding</keyword>
<keyword evidence="10" id="KW-0915">Sodium</keyword>
<evidence type="ECO:0000256" key="1">
    <source>
        <dbReference type="ARBA" id="ARBA00004651"/>
    </source>
</evidence>
<evidence type="ECO:0000256" key="7">
    <source>
        <dbReference type="ARBA" id="ARBA00035120"/>
    </source>
</evidence>
<evidence type="ECO:0000256" key="6">
    <source>
        <dbReference type="ARBA" id="ARBA00023303"/>
    </source>
</evidence>
<evidence type="ECO:0000256" key="4">
    <source>
        <dbReference type="ARBA" id="ARBA00022989"/>
    </source>
</evidence>
<dbReference type="NCBIfam" id="TIGR00494">
    <property type="entry name" value="crcB"/>
    <property type="match status" value="1"/>
</dbReference>
<dbReference type="Pfam" id="PF02537">
    <property type="entry name" value="CRCB"/>
    <property type="match status" value="1"/>
</dbReference>
<keyword evidence="12" id="KW-1185">Reference proteome</keyword>
<keyword evidence="6 10" id="KW-0407">Ion channel</keyword>
<feature type="transmembrane region" description="Helical" evidence="10">
    <location>
        <begin position="75"/>
        <end position="92"/>
    </location>
</feature>
<feature type="binding site" evidence="10">
    <location>
        <position position="87"/>
    </location>
    <ligand>
        <name>Na(+)</name>
        <dbReference type="ChEBI" id="CHEBI:29101"/>
        <note>structural</note>
    </ligand>
</feature>
<keyword evidence="10" id="KW-0813">Transport</keyword>
<dbReference type="GO" id="GO:0046872">
    <property type="term" value="F:metal ion binding"/>
    <property type="evidence" value="ECO:0007669"/>
    <property type="project" value="UniProtKB-KW"/>
</dbReference>
<dbReference type="EMBL" id="JAVMIP010000009">
    <property type="protein sequence ID" value="MDS3861174.1"/>
    <property type="molecule type" value="Genomic_DNA"/>
</dbReference>
<evidence type="ECO:0000256" key="3">
    <source>
        <dbReference type="ARBA" id="ARBA00022692"/>
    </source>
</evidence>
<evidence type="ECO:0000256" key="10">
    <source>
        <dbReference type="HAMAP-Rule" id="MF_00454"/>
    </source>
</evidence>
<feature type="transmembrane region" description="Helical" evidence="10">
    <location>
        <begin position="44"/>
        <end position="68"/>
    </location>
</feature>
<keyword evidence="10" id="KW-0406">Ion transport</keyword>
<evidence type="ECO:0000256" key="2">
    <source>
        <dbReference type="ARBA" id="ARBA00022475"/>
    </source>
</evidence>
<name>A0AAE4FTQ7_9CYAN</name>
<evidence type="ECO:0000313" key="11">
    <source>
        <dbReference type="EMBL" id="MDS3861174.1"/>
    </source>
</evidence>
<dbReference type="PANTHER" id="PTHR28259:SF1">
    <property type="entry name" value="FLUORIDE EXPORT PROTEIN 1-RELATED"/>
    <property type="match status" value="1"/>
</dbReference>
<gene>
    <name evidence="10 11" type="primary">crcB</name>
    <name evidence="10" type="synonym">fluC</name>
    <name evidence="11" type="ORF">RIF25_10190</name>
</gene>